<keyword evidence="9 12" id="KW-0238">DNA-binding</keyword>
<dbReference type="NCBIfam" id="NF004067">
    <property type="entry name" value="PRK05580.1-4"/>
    <property type="match status" value="1"/>
</dbReference>
<dbReference type="SUPFAM" id="SSF52540">
    <property type="entry name" value="P-loop containing nucleoside triphosphate hydrolases"/>
    <property type="match status" value="2"/>
</dbReference>
<comment type="caution">
    <text evidence="12">Lacks conserved residue(s) required for the propagation of feature annotation.</text>
</comment>
<evidence type="ECO:0000256" key="8">
    <source>
        <dbReference type="ARBA" id="ARBA00022840"/>
    </source>
</evidence>
<dbReference type="GO" id="GO:0005524">
    <property type="term" value="F:ATP binding"/>
    <property type="evidence" value="ECO:0007669"/>
    <property type="project" value="UniProtKB-UniRule"/>
</dbReference>
<feature type="binding site" evidence="12">
    <location>
        <position position="462"/>
    </location>
    <ligand>
        <name>Zn(2+)</name>
        <dbReference type="ChEBI" id="CHEBI:29105"/>
        <label>2</label>
    </ligand>
</feature>
<keyword evidence="1 12" id="KW-0639">Primosome</keyword>
<dbReference type="GO" id="GO:1990077">
    <property type="term" value="C:primosome complex"/>
    <property type="evidence" value="ECO:0007669"/>
    <property type="project" value="UniProtKB-UniRule"/>
</dbReference>
<feature type="binding site" evidence="12">
    <location>
        <position position="477"/>
    </location>
    <ligand>
        <name>Zn(2+)</name>
        <dbReference type="ChEBI" id="CHEBI:29105"/>
        <label>2</label>
    </ligand>
</feature>
<keyword evidence="10" id="KW-0413">Isomerase</keyword>
<proteinExistence type="inferred from homology"/>
<evidence type="ECO:0000259" key="13">
    <source>
        <dbReference type="SMART" id="SM00487"/>
    </source>
</evidence>
<dbReference type="InterPro" id="IPR042115">
    <property type="entry name" value="PriA_3primeBD_sf"/>
</dbReference>
<dbReference type="NCBIfam" id="TIGR00595">
    <property type="entry name" value="priA"/>
    <property type="match status" value="1"/>
</dbReference>
<feature type="binding site" evidence="12">
    <location>
        <position position="453"/>
    </location>
    <ligand>
        <name>Zn(2+)</name>
        <dbReference type="ChEBI" id="CHEBI:29105"/>
        <label>1</label>
    </ligand>
</feature>
<dbReference type="FunFam" id="3.40.50.300:FF:000489">
    <property type="entry name" value="Primosome assembly protein PriA"/>
    <property type="match status" value="1"/>
</dbReference>
<dbReference type="InterPro" id="IPR014001">
    <property type="entry name" value="Helicase_ATP-bd"/>
</dbReference>
<dbReference type="Pfam" id="PF00270">
    <property type="entry name" value="DEAD"/>
    <property type="match status" value="1"/>
</dbReference>
<dbReference type="Pfam" id="PF18319">
    <property type="entry name" value="Zn_ribbon_PriA"/>
    <property type="match status" value="1"/>
</dbReference>
<organism evidence="15 16">
    <name type="scientific">Thiohalorhabdus denitrificans</name>
    <dbReference type="NCBI Taxonomy" id="381306"/>
    <lineage>
        <taxon>Bacteria</taxon>
        <taxon>Pseudomonadati</taxon>
        <taxon>Pseudomonadota</taxon>
        <taxon>Gammaproteobacteria</taxon>
        <taxon>Thiohalorhabdales</taxon>
        <taxon>Thiohalorhabdaceae</taxon>
        <taxon>Thiohalorhabdus</taxon>
    </lineage>
</organism>
<dbReference type="CDD" id="cd18804">
    <property type="entry name" value="SF2_C_priA"/>
    <property type="match status" value="1"/>
</dbReference>
<keyword evidence="16" id="KW-1185">Reference proteome</keyword>
<feature type="binding site" evidence="12">
    <location>
        <position position="450"/>
    </location>
    <ligand>
        <name>Zn(2+)</name>
        <dbReference type="ChEBI" id="CHEBI:29105"/>
        <label>1</label>
    </ligand>
</feature>
<keyword evidence="8 12" id="KW-0067">ATP-binding</keyword>
<evidence type="ECO:0000256" key="12">
    <source>
        <dbReference type="HAMAP-Rule" id="MF_00983"/>
    </source>
</evidence>
<comment type="similarity">
    <text evidence="12">Belongs to the helicase family. PriA subfamily.</text>
</comment>
<evidence type="ECO:0000256" key="2">
    <source>
        <dbReference type="ARBA" id="ARBA00022705"/>
    </source>
</evidence>
<dbReference type="GO" id="GO:0043138">
    <property type="term" value="F:3'-5' DNA helicase activity"/>
    <property type="evidence" value="ECO:0007669"/>
    <property type="project" value="UniProtKB-EC"/>
</dbReference>
<dbReference type="InterPro" id="IPR027417">
    <property type="entry name" value="P-loop_NTPase"/>
</dbReference>
<dbReference type="HAMAP" id="MF_00983">
    <property type="entry name" value="PriA"/>
    <property type="match status" value="1"/>
</dbReference>
<keyword evidence="5" id="KW-0378">Hydrolase</keyword>
<evidence type="ECO:0000256" key="4">
    <source>
        <dbReference type="ARBA" id="ARBA00022741"/>
    </source>
</evidence>
<dbReference type="GO" id="GO:0006302">
    <property type="term" value="P:double-strand break repair"/>
    <property type="evidence" value="ECO:0007669"/>
    <property type="project" value="InterPro"/>
</dbReference>
<keyword evidence="7 12" id="KW-0862">Zinc</keyword>
<dbReference type="Gene3D" id="3.40.50.300">
    <property type="entry name" value="P-loop containing nucleotide triphosphate hydrolases"/>
    <property type="match status" value="2"/>
</dbReference>
<keyword evidence="2 12" id="KW-0235">DNA replication</keyword>
<dbReference type="Gene3D" id="3.40.1440.60">
    <property type="entry name" value="PriA, 3(prime) DNA-binding domain"/>
    <property type="match status" value="1"/>
</dbReference>
<name>A0A1G5C4P9_9GAMM</name>
<dbReference type="STRING" id="381306.AN478_10705"/>
<dbReference type="GO" id="GO:0006269">
    <property type="term" value="P:DNA replication, synthesis of primer"/>
    <property type="evidence" value="ECO:0007669"/>
    <property type="project" value="UniProtKB-KW"/>
</dbReference>
<dbReference type="EMBL" id="FMUN01000002">
    <property type="protein sequence ID" value="SCX97331.1"/>
    <property type="molecule type" value="Genomic_DNA"/>
</dbReference>
<dbReference type="InterPro" id="IPR001650">
    <property type="entry name" value="Helicase_C-like"/>
</dbReference>
<feature type="domain" description="Helicase ATP-binding" evidence="13">
    <location>
        <begin position="210"/>
        <end position="403"/>
    </location>
</feature>
<dbReference type="InterPro" id="IPR005259">
    <property type="entry name" value="PriA"/>
</dbReference>
<comment type="caution">
    <text evidence="12">As this protein does not have any detectable helicase domains, it probably does not have helicase activity.</text>
</comment>
<sequence length="748" mass="80860">MNTLPIQSDEAATGTAPEGGGVVRVAVPVPLRRLFDYLPPESGSPPRPGTRVRVPFRGGERIGVVVAVEERSAVDPARLKRVAEVLDTDPLWPDPLFGLLRWAAGYYHHPEGEVFDAALPGALGRGGQPPEPPRLWTLTSEGREVEPASLGRAPRQRALLEALQDGPLSEAELRTIAPNLRGPLDRLAERGWIEARAGSRVAAPAVEPEPGPDLNPHQAAAVERITAAEGFDAFLLEGVTGSGKTEVYFHAIAPVLERGGQVLVLVPEIALTPQLLARFRRRLTPRLAVLHSGLAEGERLAGWEAARSGEAQVVIGTRSAVFTPLARPGLIILDEEHDPSFKQQEGFRYHGRDLALARGAREGVPVVLGTATPSLESLYNAERGRYRRLHLPERAGGADLPQVGLIDMRGVAEDGGLAPALLREVAATVERGEQALLFLNRRGFAPVLLCPGCGWTRECPHCDRPMTFHRGRRLLLCHLCGHHAPVPLQCPEAHCGNPDLQTVGQGVEQVEQALARHLPEARVVRVDRDTTQRKGSLEAKLDAIQSGQAQVIVGTQMVVKGHHFPGVTLVGVVAADGGLYSADFRARERLFQQVLQVAGRAGRAERPGRVWVQTHHPEHALFGPLRAHDYAAFAEMELAERRAALLPPFAPLALLRAEAGTAEAAQAFLEAARDLGREQAGPDGTRFLGPAPAPVERLEGRYRAQLLITAGDRKALHRALAPWAPALEGLRAGRDVRWSLDVDPADLF</sequence>
<evidence type="ECO:0000256" key="11">
    <source>
        <dbReference type="ARBA" id="ARBA00048988"/>
    </source>
</evidence>
<evidence type="ECO:0000256" key="6">
    <source>
        <dbReference type="ARBA" id="ARBA00022806"/>
    </source>
</evidence>
<dbReference type="InterPro" id="IPR040498">
    <property type="entry name" value="PriA_CRR"/>
</dbReference>
<evidence type="ECO:0000256" key="7">
    <source>
        <dbReference type="ARBA" id="ARBA00022833"/>
    </source>
</evidence>
<dbReference type="GO" id="GO:0006270">
    <property type="term" value="P:DNA replication initiation"/>
    <property type="evidence" value="ECO:0007669"/>
    <property type="project" value="TreeGrafter"/>
</dbReference>
<reference evidence="16" key="1">
    <citation type="submission" date="2016-10" db="EMBL/GenBank/DDBJ databases">
        <authorList>
            <person name="Varghese N."/>
        </authorList>
    </citation>
    <scope>NUCLEOTIDE SEQUENCE [LARGE SCALE GENOMIC DNA]</scope>
    <source>
        <strain evidence="16">HL 19</strain>
    </source>
</reference>
<comment type="function">
    <text evidence="12">Initiates the restart of stalled replication forks, which reloads the replicative helicase on sites other than the origin of replication. Recognizes and binds to abandoned replication forks and remodels them to uncover a helicase loading site. Promotes assembly of the primosome at these replication forks.</text>
</comment>
<feature type="binding site" evidence="12">
    <location>
        <position position="459"/>
    </location>
    <ligand>
        <name>Zn(2+)</name>
        <dbReference type="ChEBI" id="CHEBI:29105"/>
        <label>2</label>
    </ligand>
</feature>
<evidence type="ECO:0000259" key="14">
    <source>
        <dbReference type="SMART" id="SM00490"/>
    </source>
</evidence>
<dbReference type="PANTHER" id="PTHR30580:SF0">
    <property type="entry name" value="PRIMOSOMAL PROTEIN N"/>
    <property type="match status" value="1"/>
</dbReference>
<dbReference type="Pfam" id="PF17764">
    <property type="entry name" value="PriA_3primeBD"/>
    <property type="match status" value="1"/>
</dbReference>
<keyword evidence="6 15" id="KW-0347">Helicase</keyword>
<dbReference type="AlphaFoldDB" id="A0A1G5C4P9"/>
<dbReference type="Pfam" id="PF18074">
    <property type="entry name" value="PriA_C"/>
    <property type="match status" value="1"/>
</dbReference>
<dbReference type="CDD" id="cd17929">
    <property type="entry name" value="DEXHc_priA"/>
    <property type="match status" value="1"/>
</dbReference>
<dbReference type="PANTHER" id="PTHR30580">
    <property type="entry name" value="PRIMOSOMAL PROTEIN N"/>
    <property type="match status" value="1"/>
</dbReference>
<dbReference type="GO" id="GO:0003677">
    <property type="term" value="F:DNA binding"/>
    <property type="evidence" value="ECO:0007669"/>
    <property type="project" value="UniProtKB-UniRule"/>
</dbReference>
<dbReference type="SMART" id="SM00487">
    <property type="entry name" value="DEXDc"/>
    <property type="match status" value="1"/>
</dbReference>
<dbReference type="GO" id="GO:0006310">
    <property type="term" value="P:DNA recombination"/>
    <property type="evidence" value="ECO:0007669"/>
    <property type="project" value="InterPro"/>
</dbReference>
<dbReference type="InterPro" id="IPR041222">
    <property type="entry name" value="PriA_3primeBD"/>
</dbReference>
<evidence type="ECO:0000313" key="16">
    <source>
        <dbReference type="Proteomes" id="UP000183104"/>
    </source>
</evidence>
<dbReference type="OrthoDB" id="9759544at2"/>
<comment type="subunit">
    <text evidence="12">Component of the replication restart primosome.</text>
</comment>
<keyword evidence="3 12" id="KW-0479">Metal-binding</keyword>
<dbReference type="RefSeq" id="WP_082433038.1">
    <property type="nucleotide sequence ID" value="NZ_FMUN01000002.1"/>
</dbReference>
<dbReference type="GO" id="GO:0016887">
    <property type="term" value="F:ATP hydrolysis activity"/>
    <property type="evidence" value="ECO:0007669"/>
    <property type="project" value="RHEA"/>
</dbReference>
<evidence type="ECO:0000256" key="5">
    <source>
        <dbReference type="ARBA" id="ARBA00022801"/>
    </source>
</evidence>
<comment type="catalytic activity">
    <reaction evidence="11">
        <text>ATP + H2O = ADP + phosphate + H(+)</text>
        <dbReference type="Rhea" id="RHEA:13065"/>
        <dbReference type="ChEBI" id="CHEBI:15377"/>
        <dbReference type="ChEBI" id="CHEBI:15378"/>
        <dbReference type="ChEBI" id="CHEBI:30616"/>
        <dbReference type="ChEBI" id="CHEBI:43474"/>
        <dbReference type="ChEBI" id="CHEBI:456216"/>
        <dbReference type="EC" id="5.6.2.4"/>
    </reaction>
</comment>
<dbReference type="InterPro" id="IPR011545">
    <property type="entry name" value="DEAD/DEAH_box_helicase_dom"/>
</dbReference>
<feature type="domain" description="Helicase C-terminal" evidence="14">
    <location>
        <begin position="508"/>
        <end position="605"/>
    </location>
</feature>
<feature type="binding site" evidence="12">
    <location>
        <position position="490"/>
    </location>
    <ligand>
        <name>Zn(2+)</name>
        <dbReference type="ChEBI" id="CHEBI:29105"/>
        <label>1</label>
    </ligand>
</feature>
<dbReference type="SMART" id="SM00490">
    <property type="entry name" value="HELICc"/>
    <property type="match status" value="1"/>
</dbReference>
<evidence type="ECO:0000256" key="10">
    <source>
        <dbReference type="ARBA" id="ARBA00023235"/>
    </source>
</evidence>
<protein>
    <recommendedName>
        <fullName evidence="12">Probable replication restart protein PriA</fullName>
    </recommendedName>
    <alternativeName>
        <fullName evidence="12">Putative ATP-dependent DNA helicase PriA</fullName>
    </alternativeName>
</protein>
<evidence type="ECO:0000256" key="9">
    <source>
        <dbReference type="ARBA" id="ARBA00023125"/>
    </source>
</evidence>
<dbReference type="GO" id="GO:0008270">
    <property type="term" value="F:zinc ion binding"/>
    <property type="evidence" value="ECO:0007669"/>
    <property type="project" value="UniProtKB-UniRule"/>
</dbReference>
<dbReference type="FunFam" id="3.40.1440.60:FF:000001">
    <property type="entry name" value="Primosomal protein N"/>
    <property type="match status" value="1"/>
</dbReference>
<dbReference type="Proteomes" id="UP000183104">
    <property type="component" value="Unassembled WGS sequence"/>
</dbReference>
<feature type="binding site" evidence="12">
    <location>
        <position position="480"/>
    </location>
    <ligand>
        <name>Zn(2+)</name>
        <dbReference type="ChEBI" id="CHEBI:29105"/>
        <label>2</label>
    </ligand>
</feature>
<evidence type="ECO:0000313" key="15">
    <source>
        <dbReference type="EMBL" id="SCX97331.1"/>
    </source>
</evidence>
<keyword evidence="4 12" id="KW-0547">Nucleotide-binding</keyword>
<evidence type="ECO:0000256" key="1">
    <source>
        <dbReference type="ARBA" id="ARBA00022515"/>
    </source>
</evidence>
<gene>
    <name evidence="12" type="primary">priA</name>
    <name evidence="15" type="ORF">SAMN05661077_0894</name>
</gene>
<evidence type="ECO:0000256" key="3">
    <source>
        <dbReference type="ARBA" id="ARBA00022723"/>
    </source>
</evidence>
<dbReference type="InterPro" id="IPR041236">
    <property type="entry name" value="PriA_C"/>
</dbReference>
<comment type="cofactor">
    <cofactor evidence="12">
        <name>Zn(2+)</name>
        <dbReference type="ChEBI" id="CHEBI:29105"/>
    </cofactor>
    <text evidence="12">Binds 2 zinc ions per subunit.</text>
</comment>
<accession>A0A1G5C4P9</accession>